<keyword evidence="17" id="KW-1185">Reference proteome</keyword>
<dbReference type="InterPro" id="IPR004095">
    <property type="entry name" value="TGS"/>
</dbReference>
<dbReference type="Gene3D" id="3.30.930.10">
    <property type="entry name" value="Bira Bifunctional Protein, Domain 2"/>
    <property type="match status" value="1"/>
</dbReference>
<evidence type="ECO:0000259" key="15">
    <source>
        <dbReference type="PROSITE" id="PS51880"/>
    </source>
</evidence>
<dbReference type="PANTHER" id="PTHR11451">
    <property type="entry name" value="THREONINE-TRNA LIGASE"/>
    <property type="match status" value="1"/>
</dbReference>
<dbReference type="SUPFAM" id="SSF55186">
    <property type="entry name" value="ThrRS/AlaRS common domain"/>
    <property type="match status" value="2"/>
</dbReference>
<evidence type="ECO:0000256" key="2">
    <source>
        <dbReference type="ARBA" id="ARBA00008226"/>
    </source>
</evidence>
<dbReference type="OrthoDB" id="5423599at2759"/>
<gene>
    <name evidence="16" type="ORF">LPJ61_002596</name>
</gene>
<evidence type="ECO:0000256" key="6">
    <source>
        <dbReference type="ARBA" id="ARBA00022741"/>
    </source>
</evidence>
<comment type="similarity">
    <text evidence="2">Belongs to the class-II aminoacyl-tRNA synthetase family.</text>
</comment>
<dbReference type="EC" id="6.1.1.3" evidence="3"/>
<accession>A0A9W7YDS2</accession>
<evidence type="ECO:0000256" key="10">
    <source>
        <dbReference type="ARBA" id="ARBA00023128"/>
    </source>
</evidence>
<keyword evidence="9" id="KW-0809">Transit peptide</keyword>
<organism evidence="16 17">
    <name type="scientific">Coemansia biformis</name>
    <dbReference type="NCBI Taxonomy" id="1286918"/>
    <lineage>
        <taxon>Eukaryota</taxon>
        <taxon>Fungi</taxon>
        <taxon>Fungi incertae sedis</taxon>
        <taxon>Zoopagomycota</taxon>
        <taxon>Kickxellomycotina</taxon>
        <taxon>Kickxellomycetes</taxon>
        <taxon>Kickxellales</taxon>
        <taxon>Kickxellaceae</taxon>
        <taxon>Coemansia</taxon>
    </lineage>
</organism>
<dbReference type="GO" id="GO:0004829">
    <property type="term" value="F:threonine-tRNA ligase activity"/>
    <property type="evidence" value="ECO:0007669"/>
    <property type="project" value="UniProtKB-EC"/>
</dbReference>
<dbReference type="HAMAP" id="MF_00184">
    <property type="entry name" value="Thr_tRNA_synth"/>
    <property type="match status" value="1"/>
</dbReference>
<evidence type="ECO:0000256" key="8">
    <source>
        <dbReference type="ARBA" id="ARBA00022917"/>
    </source>
</evidence>
<evidence type="ECO:0000256" key="7">
    <source>
        <dbReference type="ARBA" id="ARBA00022840"/>
    </source>
</evidence>
<keyword evidence="4" id="KW-0963">Cytoplasm</keyword>
<dbReference type="PANTHER" id="PTHR11451:SF44">
    <property type="entry name" value="THREONINE--TRNA LIGASE, CHLOROPLASTIC_MITOCHONDRIAL 2"/>
    <property type="match status" value="1"/>
</dbReference>
<keyword evidence="5" id="KW-0436">Ligase</keyword>
<dbReference type="InterPro" id="IPR004154">
    <property type="entry name" value="Anticodon-bd"/>
</dbReference>
<evidence type="ECO:0000256" key="12">
    <source>
        <dbReference type="ARBA" id="ARBA00031900"/>
    </source>
</evidence>
<dbReference type="NCBIfam" id="TIGR00418">
    <property type="entry name" value="thrS"/>
    <property type="match status" value="1"/>
</dbReference>
<dbReference type="Pfam" id="PF02824">
    <property type="entry name" value="TGS"/>
    <property type="match status" value="1"/>
</dbReference>
<protein>
    <recommendedName>
        <fullName evidence="3">threonine--tRNA ligase</fullName>
        <ecNumber evidence="3">6.1.1.3</ecNumber>
    </recommendedName>
    <alternativeName>
        <fullName evidence="12">Threonyl-tRNA synthetase</fullName>
    </alternativeName>
</protein>
<dbReference type="InterPro" id="IPR012675">
    <property type="entry name" value="Beta-grasp_dom_sf"/>
</dbReference>
<comment type="caution">
    <text evidence="16">The sequence shown here is derived from an EMBL/GenBank/DDBJ whole genome shotgun (WGS) entry which is preliminary data.</text>
</comment>
<evidence type="ECO:0000256" key="4">
    <source>
        <dbReference type="ARBA" id="ARBA00022490"/>
    </source>
</evidence>
<dbReference type="SUPFAM" id="SSF55681">
    <property type="entry name" value="Class II aaRS and biotin synthetases"/>
    <property type="match status" value="1"/>
</dbReference>
<evidence type="ECO:0000259" key="14">
    <source>
        <dbReference type="PROSITE" id="PS50862"/>
    </source>
</evidence>
<dbReference type="PROSITE" id="PS51880">
    <property type="entry name" value="TGS"/>
    <property type="match status" value="1"/>
</dbReference>
<evidence type="ECO:0000313" key="16">
    <source>
        <dbReference type="EMBL" id="KAJ1731312.1"/>
    </source>
</evidence>
<dbReference type="InterPro" id="IPR036621">
    <property type="entry name" value="Anticodon-bd_dom_sf"/>
</dbReference>
<keyword evidence="10" id="KW-0496">Mitochondrion</keyword>
<dbReference type="InterPro" id="IPR002320">
    <property type="entry name" value="Thr-tRNA-ligase_IIa"/>
</dbReference>
<evidence type="ECO:0000256" key="11">
    <source>
        <dbReference type="ARBA" id="ARBA00023146"/>
    </source>
</evidence>
<dbReference type="Pfam" id="PF03129">
    <property type="entry name" value="HGTP_anticodon"/>
    <property type="match status" value="1"/>
</dbReference>
<dbReference type="GO" id="GO:0005759">
    <property type="term" value="C:mitochondrial matrix"/>
    <property type="evidence" value="ECO:0007669"/>
    <property type="project" value="UniProtKB-SubCell"/>
</dbReference>
<reference evidence="16" key="1">
    <citation type="submission" date="2022-07" db="EMBL/GenBank/DDBJ databases">
        <title>Phylogenomic reconstructions and comparative analyses of Kickxellomycotina fungi.</title>
        <authorList>
            <person name="Reynolds N.K."/>
            <person name="Stajich J.E."/>
            <person name="Barry K."/>
            <person name="Grigoriev I.V."/>
            <person name="Crous P."/>
            <person name="Smith M.E."/>
        </authorList>
    </citation>
    <scope>NUCLEOTIDE SEQUENCE</scope>
    <source>
        <strain evidence="16">BCRC 34381</strain>
    </source>
</reference>
<dbReference type="CDD" id="cd01667">
    <property type="entry name" value="TGS_ThrRS"/>
    <property type="match status" value="1"/>
</dbReference>
<evidence type="ECO:0000256" key="13">
    <source>
        <dbReference type="ARBA" id="ARBA00049515"/>
    </source>
</evidence>
<keyword evidence="8" id="KW-0648">Protein biosynthesis</keyword>
<keyword evidence="11" id="KW-0030">Aminoacyl-tRNA synthetase</keyword>
<evidence type="ECO:0000313" key="17">
    <source>
        <dbReference type="Proteomes" id="UP001143981"/>
    </source>
</evidence>
<comment type="catalytic activity">
    <reaction evidence="13">
        <text>tRNA(Thr) + L-threonine + ATP = L-threonyl-tRNA(Thr) + AMP + diphosphate + H(+)</text>
        <dbReference type="Rhea" id="RHEA:24624"/>
        <dbReference type="Rhea" id="RHEA-COMP:9670"/>
        <dbReference type="Rhea" id="RHEA-COMP:9704"/>
        <dbReference type="ChEBI" id="CHEBI:15378"/>
        <dbReference type="ChEBI" id="CHEBI:30616"/>
        <dbReference type="ChEBI" id="CHEBI:33019"/>
        <dbReference type="ChEBI" id="CHEBI:57926"/>
        <dbReference type="ChEBI" id="CHEBI:78442"/>
        <dbReference type="ChEBI" id="CHEBI:78534"/>
        <dbReference type="ChEBI" id="CHEBI:456215"/>
        <dbReference type="EC" id="6.1.1.3"/>
    </reaction>
</comment>
<evidence type="ECO:0000256" key="5">
    <source>
        <dbReference type="ARBA" id="ARBA00022598"/>
    </source>
</evidence>
<feature type="domain" description="Aminoacyl-transfer RNA synthetases class-II family profile" evidence="14">
    <location>
        <begin position="327"/>
        <end position="618"/>
    </location>
</feature>
<dbReference type="InterPro" id="IPR006195">
    <property type="entry name" value="aa-tRNA-synth_II"/>
</dbReference>
<keyword evidence="7" id="KW-0067">ATP-binding</keyword>
<dbReference type="SUPFAM" id="SSF52954">
    <property type="entry name" value="Class II aaRS ABD-related"/>
    <property type="match status" value="1"/>
</dbReference>
<dbReference type="InterPro" id="IPR045864">
    <property type="entry name" value="aa-tRNA-synth_II/BPL/LPL"/>
</dbReference>
<dbReference type="InterPro" id="IPR033728">
    <property type="entry name" value="ThrRS_core"/>
</dbReference>
<dbReference type="PRINTS" id="PR01047">
    <property type="entry name" value="TRNASYNTHTHR"/>
</dbReference>
<dbReference type="EMBL" id="JANBOI010000343">
    <property type="protein sequence ID" value="KAJ1731312.1"/>
    <property type="molecule type" value="Genomic_DNA"/>
</dbReference>
<evidence type="ECO:0000256" key="1">
    <source>
        <dbReference type="ARBA" id="ARBA00004305"/>
    </source>
</evidence>
<feature type="domain" description="TGS" evidence="15">
    <location>
        <begin position="1"/>
        <end position="61"/>
    </location>
</feature>
<dbReference type="Pfam" id="PF00587">
    <property type="entry name" value="tRNA-synt_2b"/>
    <property type="match status" value="1"/>
</dbReference>
<dbReference type="FunFam" id="3.30.930.10:FF:000039">
    <property type="entry name" value="Threonyl-tRNA synthetase, mitochondrial"/>
    <property type="match status" value="1"/>
</dbReference>
<dbReference type="Gene3D" id="3.40.50.800">
    <property type="entry name" value="Anticodon-binding domain"/>
    <property type="match status" value="1"/>
</dbReference>
<dbReference type="Gene3D" id="3.10.20.30">
    <property type="match status" value="1"/>
</dbReference>
<dbReference type="GO" id="GO:0006435">
    <property type="term" value="P:threonyl-tRNA aminoacylation"/>
    <property type="evidence" value="ECO:0007669"/>
    <property type="project" value="InterPro"/>
</dbReference>
<dbReference type="InterPro" id="IPR018163">
    <property type="entry name" value="Thr/Ala-tRNA-synth_IIc_edit"/>
</dbReference>
<dbReference type="Proteomes" id="UP001143981">
    <property type="component" value="Unassembled WGS sequence"/>
</dbReference>
<dbReference type="GO" id="GO:0005524">
    <property type="term" value="F:ATP binding"/>
    <property type="evidence" value="ECO:0007669"/>
    <property type="project" value="UniProtKB-KW"/>
</dbReference>
<dbReference type="InterPro" id="IPR002314">
    <property type="entry name" value="aa-tRNA-synt_IIb"/>
</dbReference>
<dbReference type="CDD" id="cd00771">
    <property type="entry name" value="ThrRS_core"/>
    <property type="match status" value="1"/>
</dbReference>
<dbReference type="AlphaFoldDB" id="A0A9W7YDS2"/>
<evidence type="ECO:0000256" key="9">
    <source>
        <dbReference type="ARBA" id="ARBA00022946"/>
    </source>
</evidence>
<evidence type="ECO:0000256" key="3">
    <source>
        <dbReference type="ARBA" id="ARBA00013163"/>
    </source>
</evidence>
<comment type="subcellular location">
    <subcellularLocation>
        <location evidence="1">Mitochondrion matrix</location>
    </subcellularLocation>
</comment>
<name>A0A9W7YDS2_9FUNG</name>
<sequence>MLVSVFGKVRSAVAGVSRPLDLARKYDQKHAKKFVAARINGGMLWDMQRPLPAHTTAVEFLRFDGGDAAAKEVFWHSSAHVLGAALENIYGDDVLLCDGPALPEGGFFYEFLLLNPSARPPVNRLDGSIPYHLRIDQLCGASVPQGSLKFLSADDLAAVDKAAAKVIVDQHEFVRMEVAHEVACEIFLDNPFKLRFLSRARQAALQAGISDAVSLYRCGTMIDLCRGPHAVCTTQLQAFSADRVSSAHWVGHLHDQANEASDAEQQEQQRAPVLNRVYGLSFPDHNMLKEHKRLRDAAARRDHRVIGRDQKLFMMHPWAPGSGFILPHGQRMVNTILAAIRRKYAEYGFDEVSTPLMFNRRLWETSGHWENYRDDMFAIAADVATGGPPVQGCCGHDDTASSSSSKSEPEFGLKPMNCPGHCLIFASEQRSHRDLPIRYADFSPLHRNEVAGALSGLTRVRKFHQDDGHIFCARDQVAGEIESCLRLIGEIYRMLGFASYELALSTRPAKFMGEPAEWDEAEAALRDALDKSGKPWVLNACDGAFYGPKIDVRVQDALGRQHQTATIQLDFQLPQRFQLKYTGPDGKQHRPVMIHRAVLGSMERMLAVLIEHWGGKWPFWVNPRQAIVIPTTVAASGKSIVDYAQRARDTLAGDTRPESVDSHRYFVDVDLSGNTLGRSVREAQLAQYTFILVVGEQELAKGTVDIRQRGGARLGSKTVAETRAMFQELIETYK</sequence>
<dbReference type="PROSITE" id="PS50862">
    <property type="entry name" value="AA_TRNA_LIGASE_II"/>
    <property type="match status" value="1"/>
</dbReference>
<dbReference type="Gene3D" id="3.30.980.10">
    <property type="entry name" value="Threonyl-trna Synthetase, Chain A, domain 2"/>
    <property type="match status" value="1"/>
</dbReference>
<proteinExistence type="inferred from homology"/>
<keyword evidence="6" id="KW-0547">Nucleotide-binding</keyword>